<proteinExistence type="predicted"/>
<dbReference type="AlphaFoldDB" id="A0A6N0NWH4"/>
<organism evidence="3 4">
    <name type="scientific">Metallosphaera tengchongensis</name>
    <dbReference type="NCBI Taxonomy" id="1532350"/>
    <lineage>
        <taxon>Archaea</taxon>
        <taxon>Thermoproteota</taxon>
        <taxon>Thermoprotei</taxon>
        <taxon>Sulfolobales</taxon>
        <taxon>Sulfolobaceae</taxon>
        <taxon>Metallosphaera</taxon>
    </lineage>
</organism>
<evidence type="ECO:0000256" key="1">
    <source>
        <dbReference type="SAM" id="Coils"/>
    </source>
</evidence>
<accession>A0A6N0NWH4</accession>
<dbReference type="KEGG" id="mten:GWK48_10955"/>
<evidence type="ECO:0000313" key="4">
    <source>
        <dbReference type="Proteomes" id="UP000509301"/>
    </source>
</evidence>
<dbReference type="Proteomes" id="UP000509301">
    <property type="component" value="Chromosome"/>
</dbReference>
<feature type="domain" description="Probable transposase IS891/IS1136/IS1341" evidence="2">
    <location>
        <begin position="40"/>
        <end position="111"/>
    </location>
</feature>
<feature type="coiled-coil region" evidence="1">
    <location>
        <begin position="83"/>
        <end position="112"/>
    </location>
</feature>
<dbReference type="Pfam" id="PF01385">
    <property type="entry name" value="OrfB_IS605"/>
    <property type="match status" value="1"/>
</dbReference>
<dbReference type="OrthoDB" id="34687at2157"/>
<keyword evidence="1" id="KW-0175">Coiled coil</keyword>
<evidence type="ECO:0000259" key="2">
    <source>
        <dbReference type="Pfam" id="PF01385"/>
    </source>
</evidence>
<sequence>MDDKSYAHIPVDVGRVTTKKSGKPTTESLIFHGERDKIQIETPKDNRVASIDLGINMLATVTVDEGVVLFYRGPTVKADYFYFQKEVAGLDRLEAEAEKVQTEAREEVLREREGLFKKLAHFKHWV</sequence>
<reference evidence="3 4" key="1">
    <citation type="submission" date="2020-02" db="EMBL/GenBank/DDBJ databases">
        <title>Comparative genome analysis reveals the metabolism and evolution of the thermophilic archaeal genus Metallosphaera.</title>
        <authorList>
            <person name="Jiang C."/>
        </authorList>
    </citation>
    <scope>NUCLEOTIDE SEQUENCE [LARGE SCALE GENOMIC DNA]</scope>
    <source>
        <strain evidence="3 4">Ric-A</strain>
    </source>
</reference>
<dbReference type="EMBL" id="CP049074">
    <property type="protein sequence ID" value="QKR01132.1"/>
    <property type="molecule type" value="Genomic_DNA"/>
</dbReference>
<name>A0A6N0NWH4_9CREN</name>
<evidence type="ECO:0000313" key="3">
    <source>
        <dbReference type="EMBL" id="QKR01132.1"/>
    </source>
</evidence>
<gene>
    <name evidence="3" type="ORF">GWK48_10955</name>
</gene>
<dbReference type="InterPro" id="IPR001959">
    <property type="entry name" value="Transposase"/>
</dbReference>
<keyword evidence="4" id="KW-1185">Reference proteome</keyword>
<protein>
    <submittedName>
        <fullName evidence="3">Transposase</fullName>
    </submittedName>
</protein>